<dbReference type="AlphaFoldDB" id="A0A8J7V3S0"/>
<proteinExistence type="predicted"/>
<dbReference type="GO" id="GO:0103068">
    <property type="term" value="F:leukotriene C4 gamma-glutamyl transferase activity"/>
    <property type="evidence" value="ECO:0007669"/>
    <property type="project" value="UniProtKB-EC"/>
</dbReference>
<dbReference type="Pfam" id="PF01019">
    <property type="entry name" value="G_glu_transpept"/>
    <property type="match status" value="2"/>
</dbReference>
<dbReference type="InterPro" id="IPR043137">
    <property type="entry name" value="GGT_ssub_C"/>
</dbReference>
<protein>
    <submittedName>
        <fullName evidence="1">Gamma-glutamyltransferase</fullName>
        <ecNumber evidence="1">2.3.2.2</ecNumber>
    </submittedName>
</protein>
<dbReference type="EC" id="2.3.2.2" evidence="1"/>
<keyword evidence="2" id="KW-1185">Reference proteome</keyword>
<dbReference type="PANTHER" id="PTHR43881:SF1">
    <property type="entry name" value="GAMMA-GLUTAMYLTRANSPEPTIDASE (AFU_ORTHOLOGUE AFUA_4G13580)"/>
    <property type="match status" value="1"/>
</dbReference>
<comment type="caution">
    <text evidence="1">The sequence shown here is derived from an EMBL/GenBank/DDBJ whole genome shotgun (WGS) entry which is preliminary data.</text>
</comment>
<organism evidence="1 2">
    <name type="scientific">Marivibrio halodurans</name>
    <dbReference type="NCBI Taxonomy" id="2039722"/>
    <lineage>
        <taxon>Bacteria</taxon>
        <taxon>Pseudomonadati</taxon>
        <taxon>Pseudomonadota</taxon>
        <taxon>Alphaproteobacteria</taxon>
        <taxon>Rhodospirillales</taxon>
        <taxon>Rhodospirillaceae</taxon>
        <taxon>Marivibrio</taxon>
    </lineage>
</organism>
<name>A0A8J7V3S0_9PROT</name>
<dbReference type="PRINTS" id="PR01210">
    <property type="entry name" value="GGTRANSPTASE"/>
</dbReference>
<keyword evidence="1" id="KW-0808">Transferase</keyword>
<gene>
    <name evidence="1" type="ORF">KAJ83_16290</name>
</gene>
<dbReference type="EMBL" id="JAGMWN010000009">
    <property type="protein sequence ID" value="MBP5858581.1"/>
    <property type="molecule type" value="Genomic_DNA"/>
</dbReference>
<dbReference type="PANTHER" id="PTHR43881">
    <property type="entry name" value="GAMMA-GLUTAMYLTRANSPEPTIDASE (AFU_ORTHOLOGUE AFUA_4G13580)"/>
    <property type="match status" value="1"/>
</dbReference>
<sequence>MNGPVNSGAPAEGVVTAAVDAAADAGAAMLAAGGNAFDAAVAAACAETVWLPMKCGLAGDVVALFSRAGGPTRALLSIGRGPLALGAGTRLARTGPLSVGGFGAPEGYARLAGLGQLPLDRLVAPAVAMARDGVRWVDQAVRLTAESRDLIARHNDVTPYLPGGGLPVPGEALRLPGLADLLERFGRTGGALFHGEAGDVVLAHLRGLGGMLQRDDLVRAVACEMPCARVDLPGGGILEVTPAPTHGPIHADALARVLSGAAEVEAIRAARAGFDARAGGGTSVVTAADGAGNRVVLVHSNSFPQYGSGVVVPEFDLILNNRPGRGFALDAPAGHWNAPDPLSVPATTLNAWHLGRREMDVWGGTPGGENQAVWNMQVTAALMGGHDPQQAIDLPKWRLTSDGGIAWEADHAARDPADEAVEARGLRSALQAIGIDRRTGAFTIGVDPRTGAAARFNPAR</sequence>
<accession>A0A8J7V3S0</accession>
<dbReference type="InterPro" id="IPR052896">
    <property type="entry name" value="GGT-like_enzyme"/>
</dbReference>
<dbReference type="Gene3D" id="3.60.20.40">
    <property type="match status" value="1"/>
</dbReference>
<evidence type="ECO:0000313" key="1">
    <source>
        <dbReference type="EMBL" id="MBP5858581.1"/>
    </source>
</evidence>
<dbReference type="SUPFAM" id="SSF56235">
    <property type="entry name" value="N-terminal nucleophile aminohydrolases (Ntn hydrolases)"/>
    <property type="match status" value="1"/>
</dbReference>
<evidence type="ECO:0000313" key="2">
    <source>
        <dbReference type="Proteomes" id="UP000672602"/>
    </source>
</evidence>
<reference evidence="1" key="1">
    <citation type="submission" date="2021-04" db="EMBL/GenBank/DDBJ databases">
        <authorList>
            <person name="Zhang D.-C."/>
        </authorList>
    </citation>
    <scope>NUCLEOTIDE SEQUENCE</scope>
    <source>
        <strain evidence="1">CGMCC 1.15697</strain>
    </source>
</reference>
<dbReference type="RefSeq" id="WP_210683173.1">
    <property type="nucleotide sequence ID" value="NZ_JAGMWN010000009.1"/>
</dbReference>
<dbReference type="InterPro" id="IPR029055">
    <property type="entry name" value="Ntn_hydrolases_N"/>
</dbReference>
<keyword evidence="1" id="KW-0012">Acyltransferase</keyword>
<dbReference type="Proteomes" id="UP000672602">
    <property type="component" value="Unassembled WGS sequence"/>
</dbReference>